<sequence>MKNNPIYLHLKPGADPIDISALSPYLAVIVIEAGVTPEWRSMISKWLANSGCLCMLAWGPECSLWDDAVDWANIEQFDYMPIPDDSFILTYWFSDDNLEDVFEFAKGTAKHPTVELMRTVLLHISKQNDEAIFLKKYADA</sequence>
<proteinExistence type="predicted"/>
<organism evidence="2 3">
    <name type="scientific">Undibacterium umbellatum</name>
    <dbReference type="NCBI Taxonomy" id="2762300"/>
    <lineage>
        <taxon>Bacteria</taxon>
        <taxon>Pseudomonadati</taxon>
        <taxon>Pseudomonadota</taxon>
        <taxon>Betaproteobacteria</taxon>
        <taxon>Burkholderiales</taxon>
        <taxon>Oxalobacteraceae</taxon>
        <taxon>Undibacterium</taxon>
    </lineage>
</organism>
<dbReference type="RefSeq" id="WP_186956996.1">
    <property type="nucleotide sequence ID" value="NZ_JACOFX010000028.1"/>
</dbReference>
<evidence type="ECO:0000313" key="2">
    <source>
        <dbReference type="EMBL" id="MBC3911286.1"/>
    </source>
</evidence>
<dbReference type="EMBL" id="JACOFX010000028">
    <property type="protein sequence ID" value="MBC3911286.1"/>
    <property type="molecule type" value="Genomic_DNA"/>
</dbReference>
<dbReference type="Proteomes" id="UP000646911">
    <property type="component" value="Unassembled WGS sequence"/>
</dbReference>
<evidence type="ECO:0000259" key="1">
    <source>
        <dbReference type="Pfam" id="PF24733"/>
    </source>
</evidence>
<reference evidence="2 3" key="1">
    <citation type="submission" date="2020-08" db="EMBL/GenBank/DDBJ databases">
        <title>Novel species isolated from subtropical streams in China.</title>
        <authorList>
            <person name="Lu H."/>
        </authorList>
    </citation>
    <scope>NUCLEOTIDE SEQUENCE [LARGE SCALE GENOMIC DNA]</scope>
    <source>
        <strain evidence="2 3">NL8W</strain>
    </source>
</reference>
<gene>
    <name evidence="2" type="ORF">H8L47_27370</name>
</gene>
<dbReference type="Pfam" id="PF24733">
    <property type="entry name" value="DUF7684"/>
    <property type="match status" value="1"/>
</dbReference>
<protein>
    <recommendedName>
        <fullName evidence="1">DUF7684 domain-containing protein</fullName>
    </recommendedName>
</protein>
<keyword evidence="3" id="KW-1185">Reference proteome</keyword>
<name>A0ABR6ZHS3_9BURK</name>
<comment type="caution">
    <text evidence="2">The sequence shown here is derived from an EMBL/GenBank/DDBJ whole genome shotgun (WGS) entry which is preliminary data.</text>
</comment>
<evidence type="ECO:0000313" key="3">
    <source>
        <dbReference type="Proteomes" id="UP000646911"/>
    </source>
</evidence>
<dbReference type="InterPro" id="IPR056101">
    <property type="entry name" value="DUF7684"/>
</dbReference>
<feature type="domain" description="DUF7684" evidence="1">
    <location>
        <begin position="7"/>
        <end position="140"/>
    </location>
</feature>
<accession>A0ABR6ZHS3</accession>